<keyword evidence="1" id="KW-0472">Membrane</keyword>
<proteinExistence type="predicted"/>
<evidence type="ECO:0000256" key="1">
    <source>
        <dbReference type="SAM" id="Phobius"/>
    </source>
</evidence>
<feature type="transmembrane region" description="Helical" evidence="1">
    <location>
        <begin position="102"/>
        <end position="121"/>
    </location>
</feature>
<gene>
    <name evidence="2" type="ORF">B5C34_04455</name>
</gene>
<dbReference type="OrthoDB" id="6003509at2"/>
<keyword evidence="3" id="KW-1185">Reference proteome</keyword>
<dbReference type="Proteomes" id="UP000198462">
    <property type="component" value="Unassembled WGS sequence"/>
</dbReference>
<protein>
    <submittedName>
        <fullName evidence="2">Uncharacterized protein</fullName>
    </submittedName>
</protein>
<dbReference type="RefSeq" id="WP_088711568.1">
    <property type="nucleotide sequence ID" value="NZ_NFZT01000001.1"/>
</dbReference>
<keyword evidence="1" id="KW-1133">Transmembrane helix</keyword>
<dbReference type="EMBL" id="NFZT01000001">
    <property type="protein sequence ID" value="OWV32776.1"/>
    <property type="molecule type" value="Genomic_DNA"/>
</dbReference>
<accession>A0A219B3S2</accession>
<keyword evidence="1" id="KW-0812">Transmembrane</keyword>
<dbReference type="AlphaFoldDB" id="A0A219B3S2"/>
<name>A0A219B3S2_9SPHN</name>
<reference evidence="3" key="1">
    <citation type="submission" date="2017-05" db="EMBL/GenBank/DDBJ databases">
        <authorList>
            <person name="Lin X."/>
        </authorList>
    </citation>
    <scope>NUCLEOTIDE SEQUENCE [LARGE SCALE GENOMIC DNA]</scope>
    <source>
        <strain evidence="3">JLT2012</strain>
    </source>
</reference>
<evidence type="ECO:0000313" key="3">
    <source>
        <dbReference type="Proteomes" id="UP000198462"/>
    </source>
</evidence>
<feature type="transmembrane region" description="Helical" evidence="1">
    <location>
        <begin position="25"/>
        <end position="45"/>
    </location>
</feature>
<sequence>MRKQAKAVYGWLNQQHIMQREEYRAAVDSLNLFFGAIVGVAFARIESMATADYTLLLVMTAVLIAAILTVANSRRRLYSAFGMLLMFAAYHYLFIYEEAVGAIPETLFPTLCVWGALMLLYEFSPRERDRAPTDPAD</sequence>
<comment type="caution">
    <text evidence="2">The sequence shown here is derived from an EMBL/GenBank/DDBJ whole genome shotgun (WGS) entry which is preliminary data.</text>
</comment>
<organism evidence="2 3">
    <name type="scientific">Pacificimonas flava</name>
    <dbReference type="NCBI Taxonomy" id="1234595"/>
    <lineage>
        <taxon>Bacteria</taxon>
        <taxon>Pseudomonadati</taxon>
        <taxon>Pseudomonadota</taxon>
        <taxon>Alphaproteobacteria</taxon>
        <taxon>Sphingomonadales</taxon>
        <taxon>Sphingosinicellaceae</taxon>
        <taxon>Pacificimonas</taxon>
    </lineage>
</organism>
<feature type="transmembrane region" description="Helical" evidence="1">
    <location>
        <begin position="51"/>
        <end position="70"/>
    </location>
</feature>
<evidence type="ECO:0000313" key="2">
    <source>
        <dbReference type="EMBL" id="OWV32776.1"/>
    </source>
</evidence>
<feature type="transmembrane region" description="Helical" evidence="1">
    <location>
        <begin position="77"/>
        <end position="96"/>
    </location>
</feature>